<protein>
    <submittedName>
        <fullName evidence="5">GntR family transcriptional regulator</fullName>
    </submittedName>
</protein>
<dbReference type="InterPro" id="IPR036390">
    <property type="entry name" value="WH_DNA-bd_sf"/>
</dbReference>
<feature type="domain" description="HTH gntR-type" evidence="4">
    <location>
        <begin position="12"/>
        <end position="79"/>
    </location>
</feature>
<accession>A0ABV8TVH8</accession>
<dbReference type="Gene3D" id="1.10.10.10">
    <property type="entry name" value="Winged helix-like DNA-binding domain superfamily/Winged helix DNA-binding domain"/>
    <property type="match status" value="1"/>
</dbReference>
<dbReference type="InterPro" id="IPR008920">
    <property type="entry name" value="TF_FadR/GntR_C"/>
</dbReference>
<dbReference type="Proteomes" id="UP001595823">
    <property type="component" value="Unassembled WGS sequence"/>
</dbReference>
<comment type="caution">
    <text evidence="5">The sequence shown here is derived from an EMBL/GenBank/DDBJ whole genome shotgun (WGS) entry which is preliminary data.</text>
</comment>
<dbReference type="SUPFAM" id="SSF46785">
    <property type="entry name" value="Winged helix' DNA-binding domain"/>
    <property type="match status" value="1"/>
</dbReference>
<gene>
    <name evidence="5" type="ORF">ACFPET_04585</name>
</gene>
<dbReference type="SMART" id="SM00345">
    <property type="entry name" value="HTH_GNTR"/>
    <property type="match status" value="1"/>
</dbReference>
<evidence type="ECO:0000256" key="2">
    <source>
        <dbReference type="ARBA" id="ARBA00023125"/>
    </source>
</evidence>
<dbReference type="PRINTS" id="PR00035">
    <property type="entry name" value="HTHGNTR"/>
</dbReference>
<keyword evidence="3" id="KW-0804">Transcription</keyword>
<dbReference type="PANTHER" id="PTHR43537:SF44">
    <property type="entry name" value="GNTR FAMILY REGULATORY PROTEIN"/>
    <property type="match status" value="1"/>
</dbReference>
<dbReference type="Pfam" id="PF07729">
    <property type="entry name" value="FCD"/>
    <property type="match status" value="1"/>
</dbReference>
<sequence length="223" mass="24592">MDIAGIEPVDRESTAGIIADRLREVIMNGSLPPGTQLGEAELARRFNVSRGPLREAMQRLVSEGLLRSERYRGLFVIDLEPGDVRDIYTARTAIERAAVIEVMNGDRERTAALLDEAVSAMVAAAEDDDPTALSDADLRFHEVLIGASGSRRLARMARVLLTETRMCLSLLQTTYQRVDERVVEHRRITKAIRDGDTEAVLALLEDHMEDAVGRLAPGTTLRG</sequence>
<evidence type="ECO:0000313" key="6">
    <source>
        <dbReference type="Proteomes" id="UP001595823"/>
    </source>
</evidence>
<dbReference type="SUPFAM" id="SSF48008">
    <property type="entry name" value="GntR ligand-binding domain-like"/>
    <property type="match status" value="1"/>
</dbReference>
<dbReference type="Gene3D" id="1.20.120.530">
    <property type="entry name" value="GntR ligand-binding domain-like"/>
    <property type="match status" value="1"/>
</dbReference>
<dbReference type="Pfam" id="PF00392">
    <property type="entry name" value="GntR"/>
    <property type="match status" value="1"/>
</dbReference>
<evidence type="ECO:0000313" key="5">
    <source>
        <dbReference type="EMBL" id="MFC4334472.1"/>
    </source>
</evidence>
<dbReference type="CDD" id="cd07377">
    <property type="entry name" value="WHTH_GntR"/>
    <property type="match status" value="1"/>
</dbReference>
<dbReference type="PROSITE" id="PS50949">
    <property type="entry name" value="HTH_GNTR"/>
    <property type="match status" value="1"/>
</dbReference>
<evidence type="ECO:0000256" key="1">
    <source>
        <dbReference type="ARBA" id="ARBA00023015"/>
    </source>
</evidence>
<evidence type="ECO:0000259" key="4">
    <source>
        <dbReference type="PROSITE" id="PS50949"/>
    </source>
</evidence>
<dbReference type="PANTHER" id="PTHR43537">
    <property type="entry name" value="TRANSCRIPTIONAL REGULATOR, GNTR FAMILY"/>
    <property type="match status" value="1"/>
</dbReference>
<reference evidence="6" key="1">
    <citation type="journal article" date="2019" name="Int. J. Syst. Evol. Microbiol.">
        <title>The Global Catalogue of Microorganisms (GCM) 10K type strain sequencing project: providing services to taxonomists for standard genome sequencing and annotation.</title>
        <authorList>
            <consortium name="The Broad Institute Genomics Platform"/>
            <consortium name="The Broad Institute Genome Sequencing Center for Infectious Disease"/>
            <person name="Wu L."/>
            <person name="Ma J."/>
        </authorList>
    </citation>
    <scope>NUCLEOTIDE SEQUENCE [LARGE SCALE GENOMIC DNA]</scope>
    <source>
        <strain evidence="6">IBRC-M 10908</strain>
    </source>
</reference>
<dbReference type="InterPro" id="IPR011711">
    <property type="entry name" value="GntR_C"/>
</dbReference>
<proteinExistence type="predicted"/>
<name>A0ABV8TVH8_9ACTN</name>
<dbReference type="InterPro" id="IPR000524">
    <property type="entry name" value="Tscrpt_reg_HTH_GntR"/>
</dbReference>
<dbReference type="RefSeq" id="WP_380618238.1">
    <property type="nucleotide sequence ID" value="NZ_JBHSDK010000005.1"/>
</dbReference>
<keyword evidence="6" id="KW-1185">Reference proteome</keyword>
<keyword evidence="1" id="KW-0805">Transcription regulation</keyword>
<keyword evidence="2" id="KW-0238">DNA-binding</keyword>
<organism evidence="5 6">
    <name type="scientific">Salininema proteolyticum</name>
    <dbReference type="NCBI Taxonomy" id="1607685"/>
    <lineage>
        <taxon>Bacteria</taxon>
        <taxon>Bacillati</taxon>
        <taxon>Actinomycetota</taxon>
        <taxon>Actinomycetes</taxon>
        <taxon>Glycomycetales</taxon>
        <taxon>Glycomycetaceae</taxon>
        <taxon>Salininema</taxon>
    </lineage>
</organism>
<dbReference type="SMART" id="SM00895">
    <property type="entry name" value="FCD"/>
    <property type="match status" value="1"/>
</dbReference>
<evidence type="ECO:0000256" key="3">
    <source>
        <dbReference type="ARBA" id="ARBA00023163"/>
    </source>
</evidence>
<dbReference type="EMBL" id="JBHSDK010000005">
    <property type="protein sequence ID" value="MFC4334472.1"/>
    <property type="molecule type" value="Genomic_DNA"/>
</dbReference>
<dbReference type="InterPro" id="IPR036388">
    <property type="entry name" value="WH-like_DNA-bd_sf"/>
</dbReference>